<dbReference type="AlphaFoldDB" id="A0A5A9GC93"/>
<dbReference type="Proteomes" id="UP000324927">
    <property type="component" value="Unassembled WGS sequence"/>
</dbReference>
<dbReference type="OrthoDB" id="2111297at2"/>
<name>A0A5A9GC93_AZOLI</name>
<evidence type="ECO:0000313" key="2">
    <source>
        <dbReference type="Proteomes" id="UP000324927"/>
    </source>
</evidence>
<protein>
    <recommendedName>
        <fullName evidence="3">Thymidylate synthase</fullName>
    </recommendedName>
</protein>
<dbReference type="EMBL" id="VTTN01000018">
    <property type="protein sequence ID" value="KAA0591991.1"/>
    <property type="molecule type" value="Genomic_DNA"/>
</dbReference>
<proteinExistence type="predicted"/>
<keyword evidence="2" id="KW-1185">Reference proteome</keyword>
<evidence type="ECO:0000313" key="1">
    <source>
        <dbReference type="EMBL" id="KAA0591991.1"/>
    </source>
</evidence>
<evidence type="ECO:0008006" key="3">
    <source>
        <dbReference type="Google" id="ProtNLM"/>
    </source>
</evidence>
<comment type="caution">
    <text evidence="1">The sequence shown here is derived from an EMBL/GenBank/DDBJ whole genome shotgun (WGS) entry which is preliminary data.</text>
</comment>
<organism evidence="1 2">
    <name type="scientific">Azospirillum lipoferum</name>
    <dbReference type="NCBI Taxonomy" id="193"/>
    <lineage>
        <taxon>Bacteria</taxon>
        <taxon>Pseudomonadati</taxon>
        <taxon>Pseudomonadota</taxon>
        <taxon>Alphaproteobacteria</taxon>
        <taxon>Rhodospirillales</taxon>
        <taxon>Azospirillaceae</taxon>
        <taxon>Azospirillum</taxon>
    </lineage>
</organism>
<sequence>MKPIYAETPTGAWLEAAEFLLTQPDLRSSRVVLEVSKPIALSKSDRTVFDTLDSFLVDRGGMPVNTVANTIFPAKMYARHGRSGIYDAYLEVYPEIKKHPDYRNWGVYFHRMIRRLDQNGKEIIDRDGTPINPLEYLVKKLGHRLANPAAYEMDIDDSVSIPIYNAEKDKHFPLGGPCLSHLSFSRSDRDTLDLTALYRHHYYVQRALGNLIGLGHLLHFVAREAGMNVGTLMCVSNVARLDHGQKPARWGKRDIERLLADCRAAVPLTVASTAEN</sequence>
<reference evidence="1 2" key="1">
    <citation type="submission" date="2019-08" db="EMBL/GenBank/DDBJ databases">
        <authorList>
            <person name="Grouzdev D."/>
            <person name="Tikhonova E."/>
            <person name="Kravchenko I."/>
        </authorList>
    </citation>
    <scope>NUCLEOTIDE SEQUENCE [LARGE SCALE GENOMIC DNA]</scope>
    <source>
        <strain evidence="1 2">59b</strain>
    </source>
</reference>
<accession>A0A5A9GC93</accession>
<dbReference type="RefSeq" id="WP_149234583.1">
    <property type="nucleotide sequence ID" value="NZ_JALJXJ010000008.1"/>
</dbReference>
<gene>
    <name evidence="1" type="ORF">FZ942_29260</name>
</gene>